<name>B8I2U9_RUMCH</name>
<dbReference type="RefSeq" id="WP_015925207.1">
    <property type="nucleotide sequence ID" value="NC_011898.1"/>
</dbReference>
<dbReference type="AlphaFoldDB" id="B8I2U9"/>
<dbReference type="GO" id="GO:0008168">
    <property type="term" value="F:methyltransferase activity"/>
    <property type="evidence" value="ECO:0007669"/>
    <property type="project" value="UniProtKB-KW"/>
</dbReference>
<organism evidence="1 2">
    <name type="scientific">Ruminiclostridium cellulolyticum (strain ATCC 35319 / DSM 5812 / JCM 6584 / H10)</name>
    <name type="common">Clostridium cellulolyticum</name>
    <dbReference type="NCBI Taxonomy" id="394503"/>
    <lineage>
        <taxon>Bacteria</taxon>
        <taxon>Bacillati</taxon>
        <taxon>Bacillota</taxon>
        <taxon>Clostridia</taxon>
        <taxon>Eubacteriales</taxon>
        <taxon>Oscillospiraceae</taxon>
        <taxon>Ruminiclostridium</taxon>
    </lineage>
</organism>
<dbReference type="PANTHER" id="PTHR35276:SF1">
    <property type="entry name" value="TRNA (MNM(5)S(2)U34)-METHYLTRANSFERASE, CHLOROPLASTIC"/>
    <property type="match status" value="1"/>
</dbReference>
<dbReference type="eggNOG" id="COG2519">
    <property type="taxonomic scope" value="Bacteria"/>
</dbReference>
<evidence type="ECO:0000313" key="2">
    <source>
        <dbReference type="Proteomes" id="UP000001349"/>
    </source>
</evidence>
<accession>B8I2U9</accession>
<dbReference type="SUPFAM" id="SSF53335">
    <property type="entry name" value="S-adenosyl-L-methionine-dependent methyltransferases"/>
    <property type="match status" value="1"/>
</dbReference>
<keyword evidence="2" id="KW-1185">Reference proteome</keyword>
<dbReference type="KEGG" id="cce:Ccel_1741"/>
<dbReference type="InterPro" id="IPR010719">
    <property type="entry name" value="MnmM_MeTrfase"/>
</dbReference>
<dbReference type="PANTHER" id="PTHR35276">
    <property type="entry name" value="S-ADENOSYL-L-METHIONINE-DEPENDENT METHYLTRANSFERASES SUPERFAMILY PROTEIN"/>
    <property type="match status" value="1"/>
</dbReference>
<dbReference type="GO" id="GO:0032259">
    <property type="term" value="P:methylation"/>
    <property type="evidence" value="ECO:0007669"/>
    <property type="project" value="UniProtKB-KW"/>
</dbReference>
<dbReference type="EMBL" id="CP001348">
    <property type="protein sequence ID" value="ACL76092.1"/>
    <property type="molecule type" value="Genomic_DNA"/>
</dbReference>
<dbReference type="HOGENOM" id="CLU_079190_1_0_9"/>
<dbReference type="Pfam" id="PF06962">
    <property type="entry name" value="rRNA_methylase"/>
    <property type="match status" value="1"/>
</dbReference>
<dbReference type="Proteomes" id="UP000001349">
    <property type="component" value="Chromosome"/>
</dbReference>
<sequence length="188" mass="20600">MCILKNSLYQSHEIVSRVVCNGDIVVDATAGNGHDTAFLAKLVGAGGLVYSFDIQESALNTTRNKLEAENLLNRVNLIHDGHQNMMKYVNKPIKAAMFNLGYLPGGDHNIGTRGGTTIEAIKSAMELVVPHGIISIVVYYGGDSGFDEKNEVINYIKTIDCKKFSVMQTEFVNQINCPPIFVCMEKNA</sequence>
<keyword evidence="1" id="KW-0489">Methyltransferase</keyword>
<dbReference type="OrthoDB" id="9792989at2"/>
<keyword evidence="1" id="KW-0808">Transferase</keyword>
<protein>
    <submittedName>
        <fullName evidence="1">Putative rRNA methylase</fullName>
    </submittedName>
</protein>
<reference evidence="1 2" key="1">
    <citation type="submission" date="2009-01" db="EMBL/GenBank/DDBJ databases">
        <title>Complete sequence of Clostridium cellulolyticum H10.</title>
        <authorList>
            <consortium name="US DOE Joint Genome Institute"/>
            <person name="Lucas S."/>
            <person name="Copeland A."/>
            <person name="Lapidus A."/>
            <person name="Glavina del Rio T."/>
            <person name="Dalin E."/>
            <person name="Tice H."/>
            <person name="Bruce D."/>
            <person name="Goodwin L."/>
            <person name="Pitluck S."/>
            <person name="Chertkov O."/>
            <person name="Saunders E."/>
            <person name="Brettin T."/>
            <person name="Detter J.C."/>
            <person name="Han C."/>
            <person name="Larimer F."/>
            <person name="Land M."/>
            <person name="Hauser L."/>
            <person name="Kyrpides N."/>
            <person name="Ivanova N."/>
            <person name="Zhou J."/>
            <person name="Richardson P."/>
        </authorList>
    </citation>
    <scope>NUCLEOTIDE SEQUENCE [LARGE SCALE GENOMIC DNA]</scope>
    <source>
        <strain evidence="2">ATCC 35319 / DSM 5812 / JCM 6584 / H10</strain>
    </source>
</reference>
<dbReference type="STRING" id="394503.Ccel_1741"/>
<dbReference type="Gene3D" id="3.40.50.150">
    <property type="entry name" value="Vaccinia Virus protein VP39"/>
    <property type="match status" value="1"/>
</dbReference>
<dbReference type="InterPro" id="IPR029063">
    <property type="entry name" value="SAM-dependent_MTases_sf"/>
</dbReference>
<proteinExistence type="predicted"/>
<evidence type="ECO:0000313" key="1">
    <source>
        <dbReference type="EMBL" id="ACL76092.1"/>
    </source>
</evidence>
<gene>
    <name evidence="1" type="ordered locus">Ccel_1741</name>
</gene>